<organism evidence="4 5">
    <name type="scientific">Roseisolibacter agri</name>
    <dbReference type="NCBI Taxonomy" id="2014610"/>
    <lineage>
        <taxon>Bacteria</taxon>
        <taxon>Pseudomonadati</taxon>
        <taxon>Gemmatimonadota</taxon>
        <taxon>Gemmatimonadia</taxon>
        <taxon>Gemmatimonadales</taxon>
        <taxon>Gemmatimonadaceae</taxon>
        <taxon>Roseisolibacter</taxon>
    </lineage>
</organism>
<dbReference type="Pfam" id="PF00206">
    <property type="entry name" value="Lyase_1"/>
    <property type="match status" value="1"/>
</dbReference>
<dbReference type="InterPro" id="IPR020557">
    <property type="entry name" value="Fumarate_lyase_CS"/>
</dbReference>
<dbReference type="GO" id="GO:0006099">
    <property type="term" value="P:tricarboxylic acid cycle"/>
    <property type="evidence" value="ECO:0007669"/>
    <property type="project" value="InterPro"/>
</dbReference>
<dbReference type="PANTHER" id="PTHR42696:SF2">
    <property type="entry name" value="ASPARTATE AMMONIA-LYASE"/>
    <property type="match status" value="1"/>
</dbReference>
<dbReference type="PRINTS" id="PR00145">
    <property type="entry name" value="ARGSUCLYASE"/>
</dbReference>
<dbReference type="InterPro" id="IPR018951">
    <property type="entry name" value="Fumarase_C_C"/>
</dbReference>
<dbReference type="AlphaFoldDB" id="A0AA37QKQ1"/>
<accession>A0AA37QKQ1</accession>
<dbReference type="RefSeq" id="WP_284352014.1">
    <property type="nucleotide sequence ID" value="NZ_BRXS01000006.1"/>
</dbReference>
<dbReference type="GO" id="GO:0006531">
    <property type="term" value="P:aspartate metabolic process"/>
    <property type="evidence" value="ECO:0007669"/>
    <property type="project" value="TreeGrafter"/>
</dbReference>
<proteinExistence type="predicted"/>
<dbReference type="EMBL" id="BRXS01000006">
    <property type="protein sequence ID" value="GLC27578.1"/>
    <property type="molecule type" value="Genomic_DNA"/>
</dbReference>
<gene>
    <name evidence="4" type="ORF">rosag_40910</name>
</gene>
<dbReference type="InterPro" id="IPR000362">
    <property type="entry name" value="Fumarate_lyase_fam"/>
</dbReference>
<evidence type="ECO:0000313" key="4">
    <source>
        <dbReference type="EMBL" id="GLC27578.1"/>
    </source>
</evidence>
<dbReference type="InterPro" id="IPR008948">
    <property type="entry name" value="L-Aspartase-like"/>
</dbReference>
<dbReference type="GO" id="GO:0008797">
    <property type="term" value="F:aspartate ammonia-lyase activity"/>
    <property type="evidence" value="ECO:0007669"/>
    <property type="project" value="TreeGrafter"/>
</dbReference>
<protein>
    <submittedName>
        <fullName evidence="4">Aspartate ammonia-lyase</fullName>
    </submittedName>
</protein>
<name>A0AA37QKQ1_9BACT</name>
<feature type="domain" description="Fumarase C C-terminal" evidence="3">
    <location>
        <begin position="408"/>
        <end position="461"/>
    </location>
</feature>
<evidence type="ECO:0000259" key="3">
    <source>
        <dbReference type="Pfam" id="PF10415"/>
    </source>
</evidence>
<feature type="domain" description="Fumarate lyase N-terminal" evidence="2">
    <location>
        <begin position="14"/>
        <end position="342"/>
    </location>
</feature>
<keyword evidence="1" id="KW-0456">Lyase</keyword>
<evidence type="ECO:0000313" key="5">
    <source>
        <dbReference type="Proteomes" id="UP001161325"/>
    </source>
</evidence>
<dbReference type="CDD" id="cd01357">
    <property type="entry name" value="Aspartase"/>
    <property type="match status" value="1"/>
</dbReference>
<evidence type="ECO:0000256" key="1">
    <source>
        <dbReference type="ARBA" id="ARBA00023239"/>
    </source>
</evidence>
<dbReference type="Gene3D" id="1.20.200.10">
    <property type="entry name" value="Fumarase/aspartase (Central domain)"/>
    <property type="match status" value="1"/>
</dbReference>
<dbReference type="Proteomes" id="UP001161325">
    <property type="component" value="Unassembled WGS sequence"/>
</dbReference>
<dbReference type="PROSITE" id="PS00163">
    <property type="entry name" value="FUMARATE_LYASES"/>
    <property type="match status" value="1"/>
</dbReference>
<dbReference type="PRINTS" id="PR00149">
    <property type="entry name" value="FUMRATELYASE"/>
</dbReference>
<sequence length="475" mass="51450">MSDAFRTEKDPLGPLEVPADALYGVQTLRARQNFPISGLKPLWPFVQSQVWIKKAAALTHKETGRLDAKVADAIVQAADEVLARKHDEHFVVDPYQAGAGTSHNMNANEVLANRANEILGGKRGEYKPVHPNDHVNMAQSTNDTIPTNIRLSALSQLPALVAAFEGLRDALADKGREFDHIVKAGRTHLQDAMPIRLGQEFAAYARSMDRATRRVKEAADYLRDLGIGGSAVGTGVTVEKEYPELMNKHLKAITGLELRVGEDRIQLMQSMGDAAAFSATLRGLAIDLSKIASDLRLMVMGPRTGIDEIKLPAVQPGSSIMPGKINPSIPEMVNQVCFQVMGCDTTVAIASEHGQLELNVMMPVIAHNILLSMQILTSTATVLTEKCVKGIEANEPMLAYWVERSAALATALMPHIGYAKAAELSKQSVKEGVLIRDMVKRDQLLPAEQIDEVLDLRKMTEIGVPGGAHAMVAGG</sequence>
<dbReference type="GO" id="GO:0005829">
    <property type="term" value="C:cytosol"/>
    <property type="evidence" value="ECO:0007669"/>
    <property type="project" value="TreeGrafter"/>
</dbReference>
<dbReference type="Pfam" id="PF10415">
    <property type="entry name" value="FumaraseC_C"/>
    <property type="match status" value="1"/>
</dbReference>
<dbReference type="NCBIfam" id="NF008909">
    <property type="entry name" value="PRK12273.1"/>
    <property type="match status" value="1"/>
</dbReference>
<evidence type="ECO:0000259" key="2">
    <source>
        <dbReference type="Pfam" id="PF00206"/>
    </source>
</evidence>
<keyword evidence="5" id="KW-1185">Reference proteome</keyword>
<dbReference type="InterPro" id="IPR051546">
    <property type="entry name" value="Aspartate_Ammonia-Lyase"/>
</dbReference>
<dbReference type="Gene3D" id="1.10.275.10">
    <property type="entry name" value="Fumarase/aspartase (N-terminal domain)"/>
    <property type="match status" value="1"/>
</dbReference>
<reference evidence="4" key="1">
    <citation type="submission" date="2022-08" db="EMBL/GenBank/DDBJ databases">
        <title>Draft genome sequencing of Roseisolibacter agri AW1220.</title>
        <authorList>
            <person name="Tobiishi Y."/>
            <person name="Tonouchi A."/>
        </authorList>
    </citation>
    <scope>NUCLEOTIDE SEQUENCE</scope>
    <source>
        <strain evidence="4">AW1220</strain>
    </source>
</reference>
<dbReference type="InterPro" id="IPR022761">
    <property type="entry name" value="Fumarate_lyase_N"/>
</dbReference>
<dbReference type="FunFam" id="1.10.275.10:FF:000001">
    <property type="entry name" value="Fumarate hydratase, mitochondrial"/>
    <property type="match status" value="1"/>
</dbReference>
<dbReference type="Gene3D" id="1.10.40.30">
    <property type="entry name" value="Fumarase/aspartase (C-terminal domain)"/>
    <property type="match status" value="1"/>
</dbReference>
<dbReference type="FunFam" id="1.20.200.10:FF:000001">
    <property type="entry name" value="Fumarate hydratase, mitochondrial"/>
    <property type="match status" value="1"/>
</dbReference>
<dbReference type="PANTHER" id="PTHR42696">
    <property type="entry name" value="ASPARTATE AMMONIA-LYASE"/>
    <property type="match status" value="1"/>
</dbReference>
<dbReference type="InterPro" id="IPR024083">
    <property type="entry name" value="Fumarase/histidase_N"/>
</dbReference>
<dbReference type="SUPFAM" id="SSF48557">
    <property type="entry name" value="L-aspartase-like"/>
    <property type="match status" value="1"/>
</dbReference>
<comment type="caution">
    <text evidence="4">The sequence shown here is derived from an EMBL/GenBank/DDBJ whole genome shotgun (WGS) entry which is preliminary data.</text>
</comment>